<reference evidence="2" key="1">
    <citation type="submission" date="2016-05" db="EMBL/GenBank/DDBJ databases">
        <authorList>
            <person name="Lavstsen T."/>
            <person name="Jespersen J.S."/>
        </authorList>
    </citation>
    <scope>NUCLEOTIDE SEQUENCE</scope>
    <source>
        <tissue evidence="2">Brain</tissue>
    </source>
</reference>
<feature type="compositionally biased region" description="Polar residues" evidence="1">
    <location>
        <begin position="21"/>
        <end position="50"/>
    </location>
</feature>
<dbReference type="AlphaFoldDB" id="A0A1A8QWM3"/>
<feature type="non-terminal residue" evidence="2">
    <location>
        <position position="1"/>
    </location>
</feature>
<protein>
    <submittedName>
        <fullName evidence="2">Uncharacterized protein</fullName>
    </submittedName>
</protein>
<proteinExistence type="predicted"/>
<evidence type="ECO:0000256" key="1">
    <source>
        <dbReference type="SAM" id="MobiDB-lite"/>
    </source>
</evidence>
<organism evidence="2">
    <name type="scientific">Nothobranchius rachovii</name>
    <name type="common">bluefin notho</name>
    <dbReference type="NCBI Taxonomy" id="451742"/>
    <lineage>
        <taxon>Eukaryota</taxon>
        <taxon>Metazoa</taxon>
        <taxon>Chordata</taxon>
        <taxon>Craniata</taxon>
        <taxon>Vertebrata</taxon>
        <taxon>Euteleostomi</taxon>
        <taxon>Actinopterygii</taxon>
        <taxon>Neopterygii</taxon>
        <taxon>Teleostei</taxon>
        <taxon>Neoteleostei</taxon>
        <taxon>Acanthomorphata</taxon>
        <taxon>Ovalentaria</taxon>
        <taxon>Atherinomorphae</taxon>
        <taxon>Cyprinodontiformes</taxon>
        <taxon>Nothobranchiidae</taxon>
        <taxon>Nothobranchius</taxon>
    </lineage>
</organism>
<name>A0A1A8QWM3_9TELE</name>
<accession>A0A1A8QWM3</accession>
<dbReference type="EMBL" id="HAEH01013686">
    <property type="protein sequence ID" value="SBR98036.1"/>
    <property type="molecule type" value="Transcribed_RNA"/>
</dbReference>
<feature type="non-terminal residue" evidence="2">
    <location>
        <position position="178"/>
    </location>
</feature>
<evidence type="ECO:0000313" key="2">
    <source>
        <dbReference type="EMBL" id="SBR98036.1"/>
    </source>
</evidence>
<sequence>TGAALRGFSAGEHSGGPSVDVQVQSERSGSASSGTGRPSTSPLAGESPTSGLVITSASCSAVVSVMSSVRPSAGGVPTARCWASAGASAPPSVPPFAGGVPTAGCEVSGGVSPQPPTPPRVGGFPTIWWSGPAAETTPTLWKSPTSEVLDRLVRLAAPLWLTMPKEGMMSSRDAKSVG</sequence>
<feature type="region of interest" description="Disordered" evidence="1">
    <location>
        <begin position="1"/>
        <end position="50"/>
    </location>
</feature>
<reference evidence="2" key="2">
    <citation type="submission" date="2016-06" db="EMBL/GenBank/DDBJ databases">
        <title>The genome of a short-lived fish provides insights into sex chromosome evolution and the genetic control of aging.</title>
        <authorList>
            <person name="Reichwald K."/>
            <person name="Felder M."/>
            <person name="Petzold A."/>
            <person name="Koch P."/>
            <person name="Groth M."/>
            <person name="Platzer M."/>
        </authorList>
    </citation>
    <scope>NUCLEOTIDE SEQUENCE</scope>
    <source>
        <tissue evidence="2">Brain</tissue>
    </source>
</reference>
<gene>
    <name evidence="2" type="primary">Nfu_g_1_006967</name>
</gene>